<dbReference type="EMBL" id="WUBL01000035">
    <property type="protein sequence ID" value="KAF2969527.1"/>
    <property type="molecule type" value="Genomic_DNA"/>
</dbReference>
<feature type="compositionally biased region" description="Basic and acidic residues" evidence="10">
    <location>
        <begin position="1"/>
        <end position="13"/>
    </location>
</feature>
<evidence type="ECO:0000256" key="10">
    <source>
        <dbReference type="SAM" id="MobiDB-lite"/>
    </source>
</evidence>
<feature type="coiled-coil region" evidence="9">
    <location>
        <begin position="751"/>
        <end position="806"/>
    </location>
</feature>
<comment type="caution">
    <text evidence="13">The sequence shown here is derived from an EMBL/GenBank/DDBJ whole genome shotgun (WGS) entry which is preliminary data.</text>
</comment>
<dbReference type="FunFam" id="1.10.8.270:FF:000001">
    <property type="entry name" value="TBC1 domain family member 1"/>
    <property type="match status" value="1"/>
</dbReference>
<feature type="region of interest" description="Disordered" evidence="10">
    <location>
        <begin position="1187"/>
        <end position="1228"/>
    </location>
</feature>
<feature type="compositionally biased region" description="Basic and acidic residues" evidence="10">
    <location>
        <begin position="683"/>
        <end position="696"/>
    </location>
</feature>
<feature type="transmembrane region" description="Helical" evidence="8">
    <location>
        <begin position="1111"/>
        <end position="1129"/>
    </location>
</feature>
<dbReference type="Proteomes" id="UP000481858">
    <property type="component" value="Unassembled WGS sequence"/>
</dbReference>
<dbReference type="InParanoid" id="A0A7C8MVP3"/>
<keyword evidence="2" id="KW-0343">GTPase activation</keyword>
<keyword evidence="4 8" id="KW-0256">Endoplasmic reticulum</keyword>
<proteinExistence type="predicted"/>
<dbReference type="Pfam" id="PF02453">
    <property type="entry name" value="Reticulon"/>
    <property type="match status" value="1"/>
</dbReference>
<dbReference type="Gene3D" id="1.10.10.750">
    <property type="entry name" value="Ypt/Rab-GAP domain of gyp1p, domain 1"/>
    <property type="match status" value="1"/>
</dbReference>
<feature type="compositionally biased region" description="Polar residues" evidence="10">
    <location>
        <begin position="600"/>
        <end position="618"/>
    </location>
</feature>
<evidence type="ECO:0000256" key="7">
    <source>
        <dbReference type="ARBA" id="ARBA00023136"/>
    </source>
</evidence>
<dbReference type="InterPro" id="IPR003388">
    <property type="entry name" value="Reticulon"/>
</dbReference>
<feature type="compositionally biased region" description="Basic and acidic residues" evidence="10">
    <location>
        <begin position="1198"/>
        <end position="1218"/>
    </location>
</feature>
<keyword evidence="14" id="KW-1185">Reference proteome</keyword>
<keyword evidence="3 8" id="KW-0812">Transmembrane</keyword>
<feature type="transmembrane region" description="Helical" evidence="8">
    <location>
        <begin position="1084"/>
        <end position="1105"/>
    </location>
</feature>
<keyword evidence="5 8" id="KW-1133">Transmembrane helix</keyword>
<dbReference type="Gene3D" id="1.10.8.270">
    <property type="entry name" value="putative rabgap domain of human tbc1 domain family member 14 like domains"/>
    <property type="match status" value="1"/>
</dbReference>
<dbReference type="PROSITE" id="PS50086">
    <property type="entry name" value="TBC_RABGAP"/>
    <property type="match status" value="1"/>
</dbReference>
<dbReference type="Gene3D" id="1.10.472.80">
    <property type="entry name" value="Ypt/Rab-GAP domain of gyp1p, domain 3"/>
    <property type="match status" value="1"/>
</dbReference>
<sequence length="1228" mass="135944">MMDIGLENHRENESSPCVDSPLMESSMSKSPVDTKIPGHDSMVTVRLSEPPSLSVNTDLPTVSMPSRRSLFGPEYTPTSAVTLCENEAKSEDAKDDAESEIDISTPTTVHDERKSNTKSMNEEVMSQDEDAMEDSDAEEVNWERLQKTENEQVKDPDDNSTAMLLARLEQENNMLATNPKSVKVKVVEQLSVRRPRPPSMAQLREMVNGPTPTALRYSVLPPPPMTDLEFYMALVKDYQQTAARLPTLLSNKIRKGVPPPLRGVVWQSMAGARDTLLLEQFDRLSGESSPYEGIIGKDLGRSFPGVDMFRDPEGDGQRMLGHVLKCFSLYDHKIGYCQGLAFLVGPLLMHMPDNLAFCVLVRLMEHYDLRSCFLPDLSGLHVRIYQFRELLRQDLPALSAHLDDLQVDPAYVSQWFLSFFAVTCPLPMLFRIYDVIFAEGASETIMRVALSLMRKNQGRILACTELEDVMQLLLSRGLWDCYHYNADEFVDDFVGLSNVVSREKLAQLEQRYREEKIASANAARTADVTTAASRFLGRLWTASSSSPRSGTLSPGFPAPLRPLSMLRRSTSKQSLASTLNSMEASSASVLSSASTDATTISRDSSNADDVSIRESTPVATKPHTYHHASDKNLHSQIEDLLTALSELQRNHSLLATQLQKEREEREEDGKTVKSLLTKLKAQPSDKEESETLKDGSETINNEDATTESRLSQLVNAVENRFGTETGRNRNSSSLQTKSQLREELARTKEHLTIEMSKSQEYNRRIDELSQETNTLRESLRESHAHVRNLHQDKQRLERQVHSLRVRASAETPSTVLDAGGWFSNTSLSTGSASTAGNNGGLRELKLGRSKSTPNTQAAFAQRSSSLLRPQAETSSLNDYDTLVADLVQAKTAEAVARQEADEYKQKLENLRKACGLVPGESASGASTPDAQAAYDQIANGPVAANMKDQTAKTGAEFSNLADARRTPAKPAATGQPLTHYHSFFSELLSWNNPRASAIAYTGTVALIFAVRYLDIIRYFFKLTWMALGVTVLAEVTGKAILGNGLASQLRPRKYYTVSRETLDAAIGDVHELVNFFVIEAQRILFAENVAASSVAAVGAFLSYFLAKVVPYWGLALIGTTILFLAPLIYTTNRELIDQYVKEGSDILNSQTEQLRQVASKHTSQATEITKQYMGDYTAKAQMMLHRGGSASPEPASKTVKETDFPEAPKKNFESEKVGVEGIEEPLIA</sequence>
<evidence type="ECO:0000259" key="11">
    <source>
        <dbReference type="PROSITE" id="PS50086"/>
    </source>
</evidence>
<dbReference type="GO" id="GO:0005096">
    <property type="term" value="F:GTPase activator activity"/>
    <property type="evidence" value="ECO:0007669"/>
    <property type="project" value="UniProtKB-KW"/>
</dbReference>
<dbReference type="SMART" id="SM00164">
    <property type="entry name" value="TBC"/>
    <property type="match status" value="1"/>
</dbReference>
<comment type="subcellular location">
    <subcellularLocation>
        <location evidence="1 8">Endoplasmic reticulum membrane</location>
        <topology evidence="1 8">Multi-pass membrane protein</topology>
    </subcellularLocation>
</comment>
<dbReference type="GO" id="GO:0031267">
    <property type="term" value="F:small GTPase binding"/>
    <property type="evidence" value="ECO:0007669"/>
    <property type="project" value="TreeGrafter"/>
</dbReference>
<dbReference type="InterPro" id="IPR035969">
    <property type="entry name" value="Rab-GAP_TBC_sf"/>
</dbReference>
<dbReference type="PROSITE" id="PS50845">
    <property type="entry name" value="RETICULON"/>
    <property type="match status" value="1"/>
</dbReference>
<evidence type="ECO:0000256" key="2">
    <source>
        <dbReference type="ARBA" id="ARBA00022468"/>
    </source>
</evidence>
<feature type="compositionally biased region" description="Basic and acidic residues" evidence="10">
    <location>
        <begin position="659"/>
        <end position="671"/>
    </location>
</feature>
<feature type="compositionally biased region" description="Polar residues" evidence="10">
    <location>
        <begin position="51"/>
        <end position="66"/>
    </location>
</feature>
<feature type="compositionally biased region" description="Acidic residues" evidence="10">
    <location>
        <begin position="125"/>
        <end position="135"/>
    </location>
</feature>
<dbReference type="AlphaFoldDB" id="A0A7C8MVP3"/>
<dbReference type="InterPro" id="IPR000195">
    <property type="entry name" value="Rab-GAP-TBC_dom"/>
</dbReference>
<evidence type="ECO:0000256" key="3">
    <source>
        <dbReference type="ARBA" id="ARBA00022692"/>
    </source>
</evidence>
<dbReference type="SUPFAM" id="SSF47923">
    <property type="entry name" value="Ypt/Rab-GAP domain of gyp1p"/>
    <property type="match status" value="2"/>
</dbReference>
<reference evidence="13 14" key="1">
    <citation type="submission" date="2019-12" db="EMBL/GenBank/DDBJ databases">
        <title>Draft genome sequence of the ascomycete Xylaria multiplex DSM 110363.</title>
        <authorList>
            <person name="Buettner E."/>
            <person name="Kellner H."/>
        </authorList>
    </citation>
    <scope>NUCLEOTIDE SEQUENCE [LARGE SCALE GENOMIC DNA]</scope>
    <source>
        <strain evidence="13 14">DSM 110363</strain>
    </source>
</reference>
<dbReference type="FunFam" id="1.10.472.80:FF:000027">
    <property type="entry name" value="GTPase activating protein (Evi5)"/>
    <property type="match status" value="1"/>
</dbReference>
<evidence type="ECO:0000256" key="4">
    <source>
        <dbReference type="ARBA" id="ARBA00022824"/>
    </source>
</evidence>
<name>A0A7C8MVP3_9PEZI</name>
<dbReference type="GO" id="GO:0005789">
    <property type="term" value="C:endoplasmic reticulum membrane"/>
    <property type="evidence" value="ECO:0007669"/>
    <property type="project" value="UniProtKB-SubCell"/>
</dbReference>
<dbReference type="PANTHER" id="PTHR47219">
    <property type="entry name" value="RAB GTPASE-ACTIVATING PROTEIN 1-LIKE"/>
    <property type="match status" value="1"/>
</dbReference>
<evidence type="ECO:0000313" key="13">
    <source>
        <dbReference type="EMBL" id="KAF2969527.1"/>
    </source>
</evidence>
<feature type="region of interest" description="Disordered" evidence="10">
    <location>
        <begin position="589"/>
        <end position="630"/>
    </location>
</feature>
<feature type="coiled-coil region" evidence="9">
    <location>
        <begin position="886"/>
        <end position="913"/>
    </location>
</feature>
<evidence type="ECO:0000256" key="5">
    <source>
        <dbReference type="ARBA" id="ARBA00022989"/>
    </source>
</evidence>
<dbReference type="Pfam" id="PF23436">
    <property type="entry name" value="RabGap-TBC_2"/>
    <property type="match status" value="1"/>
</dbReference>
<feature type="domain" description="Reticulon" evidence="12">
    <location>
        <begin position="984"/>
        <end position="1181"/>
    </location>
</feature>
<evidence type="ECO:0000256" key="6">
    <source>
        <dbReference type="ARBA" id="ARBA00023054"/>
    </source>
</evidence>
<organism evidence="13 14">
    <name type="scientific">Xylaria multiplex</name>
    <dbReference type="NCBI Taxonomy" id="323545"/>
    <lineage>
        <taxon>Eukaryota</taxon>
        <taxon>Fungi</taxon>
        <taxon>Dikarya</taxon>
        <taxon>Ascomycota</taxon>
        <taxon>Pezizomycotina</taxon>
        <taxon>Sordariomycetes</taxon>
        <taxon>Xylariomycetidae</taxon>
        <taxon>Xylariales</taxon>
        <taxon>Xylariaceae</taxon>
        <taxon>Xylaria</taxon>
    </lineage>
</organism>
<feature type="domain" description="Rab-GAP TBC" evidence="11">
    <location>
        <begin position="256"/>
        <end position="440"/>
    </location>
</feature>
<evidence type="ECO:0000256" key="8">
    <source>
        <dbReference type="RuleBase" id="RU363132"/>
    </source>
</evidence>
<accession>A0A7C8MVP3</accession>
<dbReference type="OrthoDB" id="159449at2759"/>
<feature type="compositionally biased region" description="Polar residues" evidence="10">
    <location>
        <begin position="728"/>
        <end position="738"/>
    </location>
</feature>
<feature type="region of interest" description="Disordered" evidence="10">
    <location>
        <begin position="107"/>
        <end position="135"/>
    </location>
</feature>
<dbReference type="PANTHER" id="PTHR47219:SF9">
    <property type="entry name" value="GTPASE ACTIVATING PROTEIN AND CENTROSOME-ASSOCIATED, ISOFORM B"/>
    <property type="match status" value="1"/>
</dbReference>
<evidence type="ECO:0000256" key="9">
    <source>
        <dbReference type="SAM" id="Coils"/>
    </source>
</evidence>
<evidence type="ECO:0000313" key="14">
    <source>
        <dbReference type="Proteomes" id="UP000481858"/>
    </source>
</evidence>
<protein>
    <recommendedName>
        <fullName evidence="8">Reticulon-like protein</fullName>
    </recommendedName>
</protein>
<keyword evidence="7 8" id="KW-0472">Membrane</keyword>
<feature type="compositionally biased region" description="Low complexity" evidence="10">
    <location>
        <begin position="589"/>
        <end position="599"/>
    </location>
</feature>
<feature type="region of interest" description="Disordered" evidence="10">
    <location>
        <begin position="657"/>
        <end position="741"/>
    </location>
</feature>
<keyword evidence="6 9" id="KW-0175">Coiled coil</keyword>
<evidence type="ECO:0000259" key="12">
    <source>
        <dbReference type="PROSITE" id="PS50845"/>
    </source>
</evidence>
<feature type="region of interest" description="Disordered" evidence="10">
    <location>
        <begin position="1"/>
        <end position="74"/>
    </location>
</feature>
<dbReference type="InterPro" id="IPR050302">
    <property type="entry name" value="Rab_GAP_TBC_domain"/>
</dbReference>
<feature type="compositionally biased region" description="Polar residues" evidence="10">
    <location>
        <begin position="697"/>
        <end position="714"/>
    </location>
</feature>
<dbReference type="FunFam" id="1.10.10.750:FF:000003">
    <property type="entry name" value="GTPase activating protein (Evi5)"/>
    <property type="match status" value="1"/>
</dbReference>
<gene>
    <name evidence="13" type="ORF">GQX73_g4045</name>
</gene>
<evidence type="ECO:0000256" key="1">
    <source>
        <dbReference type="ARBA" id="ARBA00004477"/>
    </source>
</evidence>